<evidence type="ECO:0000313" key="8">
    <source>
        <dbReference type="EMBL" id="SCW35522.1"/>
    </source>
</evidence>
<comment type="catalytic activity">
    <reaction evidence="6">
        <text>2 a quinone + NADH + H(+) = 2 a 1,4-benzosemiquinone + NAD(+)</text>
        <dbReference type="Rhea" id="RHEA:65952"/>
        <dbReference type="ChEBI" id="CHEBI:15378"/>
        <dbReference type="ChEBI" id="CHEBI:57540"/>
        <dbReference type="ChEBI" id="CHEBI:57945"/>
        <dbReference type="ChEBI" id="CHEBI:132124"/>
        <dbReference type="ChEBI" id="CHEBI:134225"/>
    </reaction>
</comment>
<comment type="catalytic activity">
    <reaction evidence="5">
        <text>N,N-dimethyl-1,4-phenylenediamine + anthranilate + 2 NAD(+) = 2-(4-dimethylaminophenyl)diazenylbenzoate + 2 NADH + 2 H(+)</text>
        <dbReference type="Rhea" id="RHEA:55872"/>
        <dbReference type="ChEBI" id="CHEBI:15378"/>
        <dbReference type="ChEBI" id="CHEBI:15783"/>
        <dbReference type="ChEBI" id="CHEBI:16567"/>
        <dbReference type="ChEBI" id="CHEBI:57540"/>
        <dbReference type="ChEBI" id="CHEBI:57945"/>
        <dbReference type="ChEBI" id="CHEBI:71579"/>
        <dbReference type="EC" id="1.7.1.17"/>
    </reaction>
    <physiologicalReaction direction="right-to-left" evidence="5">
        <dbReference type="Rhea" id="RHEA:55874"/>
    </physiologicalReaction>
</comment>
<comment type="similarity">
    <text evidence="6">Belongs to the azoreductase type 1 family.</text>
</comment>
<evidence type="ECO:0000259" key="7">
    <source>
        <dbReference type="Pfam" id="PF02525"/>
    </source>
</evidence>
<comment type="caution">
    <text evidence="6">Lacks conserved residue(s) required for the propagation of feature annotation.</text>
</comment>
<accession>A0A1G4PTC9</accession>
<evidence type="ECO:0000256" key="4">
    <source>
        <dbReference type="ARBA" id="ARBA00023027"/>
    </source>
</evidence>
<evidence type="ECO:0000313" key="9">
    <source>
        <dbReference type="Proteomes" id="UP000199542"/>
    </source>
</evidence>
<feature type="binding site" evidence="6">
    <location>
        <position position="10"/>
    </location>
    <ligand>
        <name>FMN</name>
        <dbReference type="ChEBI" id="CHEBI:58210"/>
    </ligand>
</feature>
<dbReference type="Pfam" id="PF02525">
    <property type="entry name" value="Flavodoxin_2"/>
    <property type="match status" value="1"/>
</dbReference>
<keyword evidence="3 6" id="KW-0560">Oxidoreductase</keyword>
<dbReference type="SUPFAM" id="SSF52218">
    <property type="entry name" value="Flavoproteins"/>
    <property type="match status" value="1"/>
</dbReference>
<dbReference type="GO" id="GO:0010181">
    <property type="term" value="F:FMN binding"/>
    <property type="evidence" value="ECO:0007669"/>
    <property type="project" value="UniProtKB-UniRule"/>
</dbReference>
<evidence type="ECO:0000256" key="6">
    <source>
        <dbReference type="HAMAP-Rule" id="MF_01216"/>
    </source>
</evidence>
<protein>
    <recommendedName>
        <fullName evidence="6">FMN dependent NADH:quinone oxidoreductase</fullName>
        <ecNumber evidence="6">1.6.5.-</ecNumber>
    </recommendedName>
    <alternativeName>
        <fullName evidence="6">Azo-dye reductase</fullName>
    </alternativeName>
    <alternativeName>
        <fullName evidence="6">FMN-dependent NADH-azo compound oxidoreductase</fullName>
    </alternativeName>
    <alternativeName>
        <fullName evidence="6">FMN-dependent NADH-azoreductase</fullName>
        <ecNumber evidence="6">1.7.1.17</ecNumber>
    </alternativeName>
</protein>
<dbReference type="InterPro" id="IPR029039">
    <property type="entry name" value="Flavoprotein-like_sf"/>
</dbReference>
<reference evidence="8 9" key="1">
    <citation type="submission" date="2016-10" db="EMBL/GenBank/DDBJ databases">
        <authorList>
            <person name="de Groot N.N."/>
        </authorList>
    </citation>
    <scope>NUCLEOTIDE SEQUENCE [LARGE SCALE GENOMIC DNA]</scope>
    <source>
        <strain evidence="8 9">CGMCC 1.3401</strain>
    </source>
</reference>
<comment type="function">
    <text evidence="6">Quinone reductase that provides resistance to thiol-specific stress caused by electrophilic quinones.</text>
</comment>
<dbReference type="PANTHER" id="PTHR43741:SF4">
    <property type="entry name" value="FMN-DEPENDENT NADH:QUINONE OXIDOREDUCTASE"/>
    <property type="match status" value="1"/>
</dbReference>
<dbReference type="AlphaFoldDB" id="A0A1G4PTC9"/>
<dbReference type="InterPro" id="IPR050104">
    <property type="entry name" value="FMN-dep_NADH:Q_OxRdtase_AzoR1"/>
</dbReference>
<dbReference type="EC" id="1.6.5.-" evidence="6"/>
<sequence length="206" mass="21574">MPSLLHLDSSILGGNSVSRALSAAVVARLKSLDPTIDLVYRDLAAQPIPHLSGSYTAVVRGGLKAGHDAALQADLALGEAVLEEFLAADTVVLGVAQYNLSVPSQLKAWIDRIAVPGKTFRYTEKGPEGLVGNKRVIIALARGGFYGPGSPAENFEHTLSYLKSVLAFIGIANPEVIAADGVNVSSEQRKSSLTKAEAQVATLEIA</sequence>
<evidence type="ECO:0000256" key="2">
    <source>
        <dbReference type="ARBA" id="ARBA00022643"/>
    </source>
</evidence>
<dbReference type="GO" id="GO:0016655">
    <property type="term" value="F:oxidoreductase activity, acting on NAD(P)H, quinone or similar compound as acceptor"/>
    <property type="evidence" value="ECO:0007669"/>
    <property type="project" value="InterPro"/>
</dbReference>
<name>A0A1G4PTC9_9HYPH</name>
<dbReference type="RefSeq" id="WP_092583728.1">
    <property type="nucleotide sequence ID" value="NZ_FMTM01000001.1"/>
</dbReference>
<comment type="cofactor">
    <cofactor evidence="6">
        <name>FMN</name>
        <dbReference type="ChEBI" id="CHEBI:58210"/>
    </cofactor>
    <text evidence="6">Binds 1 FMN per subunit.</text>
</comment>
<dbReference type="Proteomes" id="UP000199542">
    <property type="component" value="Unassembled WGS sequence"/>
</dbReference>
<dbReference type="PANTHER" id="PTHR43741">
    <property type="entry name" value="FMN-DEPENDENT NADH-AZOREDUCTASE 1"/>
    <property type="match status" value="1"/>
</dbReference>
<dbReference type="GO" id="GO:0016652">
    <property type="term" value="F:oxidoreductase activity, acting on NAD(P)H as acceptor"/>
    <property type="evidence" value="ECO:0007669"/>
    <property type="project" value="UniProtKB-UniRule"/>
</dbReference>
<feature type="domain" description="Flavodoxin-like fold" evidence="7">
    <location>
        <begin position="4"/>
        <end position="201"/>
    </location>
</feature>
<keyword evidence="2 6" id="KW-0288">FMN</keyword>
<keyword evidence="4 6" id="KW-0520">NAD</keyword>
<dbReference type="HAMAP" id="MF_01216">
    <property type="entry name" value="Azoreductase_type1"/>
    <property type="match status" value="1"/>
</dbReference>
<proteinExistence type="inferred from homology"/>
<comment type="function">
    <text evidence="6">Also exhibits azoreductase activity. Catalyzes the reductive cleavage of the azo bond in aromatic azo compounds to the corresponding amines.</text>
</comment>
<dbReference type="EC" id="1.7.1.17" evidence="6"/>
<dbReference type="Gene3D" id="3.40.50.360">
    <property type="match status" value="1"/>
</dbReference>
<dbReference type="GO" id="GO:0009055">
    <property type="term" value="F:electron transfer activity"/>
    <property type="evidence" value="ECO:0007669"/>
    <property type="project" value="UniProtKB-UniRule"/>
</dbReference>
<keyword evidence="1 6" id="KW-0285">Flavoprotein</keyword>
<evidence type="ECO:0000256" key="1">
    <source>
        <dbReference type="ARBA" id="ARBA00022630"/>
    </source>
</evidence>
<dbReference type="InterPro" id="IPR003680">
    <property type="entry name" value="Flavodoxin_fold"/>
</dbReference>
<feature type="binding site" evidence="6">
    <location>
        <begin position="16"/>
        <end position="18"/>
    </location>
    <ligand>
        <name>FMN</name>
        <dbReference type="ChEBI" id="CHEBI:58210"/>
    </ligand>
</feature>
<comment type="subunit">
    <text evidence="6">Homodimer.</text>
</comment>
<dbReference type="EMBL" id="FMTM01000001">
    <property type="protein sequence ID" value="SCW35522.1"/>
    <property type="molecule type" value="Genomic_DNA"/>
</dbReference>
<gene>
    <name evidence="6" type="primary">azoR</name>
    <name evidence="8" type="ORF">SAMN02927900_00949</name>
</gene>
<dbReference type="InterPro" id="IPR023048">
    <property type="entry name" value="NADH:quinone_OxRdtase_FMN_depd"/>
</dbReference>
<evidence type="ECO:0000256" key="3">
    <source>
        <dbReference type="ARBA" id="ARBA00023002"/>
    </source>
</evidence>
<organism evidence="8 9">
    <name type="scientific">Rhizobium mongolense subsp. loessense</name>
    <dbReference type="NCBI Taxonomy" id="158890"/>
    <lineage>
        <taxon>Bacteria</taxon>
        <taxon>Pseudomonadati</taxon>
        <taxon>Pseudomonadota</taxon>
        <taxon>Alphaproteobacteria</taxon>
        <taxon>Hyphomicrobiales</taxon>
        <taxon>Rhizobiaceae</taxon>
        <taxon>Rhizobium/Agrobacterium group</taxon>
        <taxon>Rhizobium</taxon>
    </lineage>
</organism>
<evidence type="ECO:0000256" key="5">
    <source>
        <dbReference type="ARBA" id="ARBA00048542"/>
    </source>
</evidence>